<dbReference type="GO" id="GO:0022857">
    <property type="term" value="F:transmembrane transporter activity"/>
    <property type="evidence" value="ECO:0007669"/>
    <property type="project" value="TreeGrafter"/>
</dbReference>
<dbReference type="GO" id="GO:0005886">
    <property type="term" value="C:plasma membrane"/>
    <property type="evidence" value="ECO:0007669"/>
    <property type="project" value="UniProtKB-SubCell"/>
</dbReference>
<protein>
    <submittedName>
        <fullName evidence="9">FtsX-like permease family protein</fullName>
    </submittedName>
</protein>
<sequence length="799" mass="90083">MIQNYFKIAFRNLQKNKLYSFINLTGLTLGLGVAIALFWIVRFEYSFDNYHSKADRIYRVSSTDKFGAEQSHIPQGVIKALNTQIPGVEMAANLQAVSSASIKVGTEIFDQKNVFFSPPQILKILDAKWIEGSPENSLSAVGNVVLDEETAKKLFHGDDAMHKTFRFDNQVDLTVSGIIKKVPSNSEFPFQMIISRETWKQMQPEFQNEEYWGGGDSMNQGFVLMKEKSSPESVNRQLTKMVQKHKYETIISSYELQPISKMHFDTYKDSYNYSMPQWLIYTLISIGLFLIFIACINFVNLATVQAIQRSREIAMRKILGSGKGQLIAQFFGETFVLVFIALLLGSFFATNLIQYSAELINTKVADSAVWGFSTMVFLFFLGLVVTLLAGIYPAMLLTGFQPIKALQNKVFVPTGKGISLRSTLVVLQFVIAQVLIICTILGIKQIRYFYEKDLGFEKSAILTIPMPERGNNNLRERFRQDLSRHAEIKGVTFGLTTPASKRNHWWGTVLNPNFQGNEKSFRIQHVDTNYFSFFHIPLLAGRGLTSSDTTTGMKTSSENTDVLINEKAARDMGFKDPEKALGQRLEIWDGKATVVGVVKNYYSESLKGNLMPHVFLYRSWNFQLASIRIDPAHKAEAIQHIGQDWKVLFPNNYYDPKFLEDDIKSFYDNEQKLSNFLTLFAGVGIIIGSLGLFGLVSFVVTQRTKEIGVRKVLGATVGSIITLLSRDFLAMVAIAFVIASPLAWYVMKVFLSDYTYKIDIEIWVFAIAGIVTIGVAFLTVSFQSIKAALMNPVKSLKSE</sequence>
<dbReference type="PANTHER" id="PTHR30572:SF18">
    <property type="entry name" value="ABC-TYPE MACROLIDE FAMILY EXPORT SYSTEM PERMEASE COMPONENT 2"/>
    <property type="match status" value="1"/>
</dbReference>
<keyword evidence="4 6" id="KW-1133">Transmembrane helix</keyword>
<feature type="transmembrane region" description="Helical" evidence="6">
    <location>
        <begin position="326"/>
        <end position="349"/>
    </location>
</feature>
<keyword evidence="10" id="KW-1185">Reference proteome</keyword>
<keyword evidence="2" id="KW-1003">Cell membrane</keyword>
<feature type="transmembrane region" description="Helical" evidence="6">
    <location>
        <begin position="762"/>
        <end position="782"/>
    </location>
</feature>
<dbReference type="InterPro" id="IPR050250">
    <property type="entry name" value="Macrolide_Exporter_MacB"/>
</dbReference>
<gene>
    <name evidence="9" type="ORF">FDK13_27325</name>
</gene>
<evidence type="ECO:0000256" key="5">
    <source>
        <dbReference type="ARBA" id="ARBA00023136"/>
    </source>
</evidence>
<keyword evidence="5 6" id="KW-0472">Membrane</keyword>
<evidence type="ECO:0000256" key="2">
    <source>
        <dbReference type="ARBA" id="ARBA00022475"/>
    </source>
</evidence>
<keyword evidence="3 6" id="KW-0812">Transmembrane</keyword>
<feature type="transmembrane region" description="Helical" evidence="6">
    <location>
        <begin position="278"/>
        <end position="305"/>
    </location>
</feature>
<feature type="domain" description="MacB-like periplasmic core" evidence="8">
    <location>
        <begin position="20"/>
        <end position="240"/>
    </location>
</feature>
<evidence type="ECO:0000256" key="1">
    <source>
        <dbReference type="ARBA" id="ARBA00004651"/>
    </source>
</evidence>
<proteinExistence type="predicted"/>
<feature type="domain" description="ABC3 transporter permease C-terminal" evidence="7">
    <location>
        <begin position="285"/>
        <end position="401"/>
    </location>
</feature>
<dbReference type="Pfam" id="PF02687">
    <property type="entry name" value="FtsX"/>
    <property type="match status" value="2"/>
</dbReference>
<dbReference type="Pfam" id="PF12704">
    <property type="entry name" value="MacB_PCD"/>
    <property type="match status" value="2"/>
</dbReference>
<evidence type="ECO:0000256" key="3">
    <source>
        <dbReference type="ARBA" id="ARBA00022692"/>
    </source>
</evidence>
<dbReference type="InterPro" id="IPR003838">
    <property type="entry name" value="ABC3_permease_C"/>
</dbReference>
<dbReference type="InterPro" id="IPR025857">
    <property type="entry name" value="MacB_PCD"/>
</dbReference>
<comment type="caution">
    <text evidence="9">The sequence shown here is derived from an EMBL/GenBank/DDBJ whole genome shotgun (WGS) entry which is preliminary data.</text>
</comment>
<dbReference type="EMBL" id="SZVO01000016">
    <property type="protein sequence ID" value="TKT88201.1"/>
    <property type="molecule type" value="Genomic_DNA"/>
</dbReference>
<dbReference type="AlphaFoldDB" id="A0A4U6CX16"/>
<dbReference type="PANTHER" id="PTHR30572">
    <property type="entry name" value="MEMBRANE COMPONENT OF TRANSPORTER-RELATED"/>
    <property type="match status" value="1"/>
</dbReference>
<organism evidence="9 10">
    <name type="scientific">Dyadobacter frigoris</name>
    <dbReference type="NCBI Taxonomy" id="2576211"/>
    <lineage>
        <taxon>Bacteria</taxon>
        <taxon>Pseudomonadati</taxon>
        <taxon>Bacteroidota</taxon>
        <taxon>Cytophagia</taxon>
        <taxon>Cytophagales</taxon>
        <taxon>Spirosomataceae</taxon>
        <taxon>Dyadobacter</taxon>
    </lineage>
</organism>
<name>A0A4U6CX16_9BACT</name>
<feature type="transmembrane region" description="Helical" evidence="6">
    <location>
        <begin position="728"/>
        <end position="747"/>
    </location>
</feature>
<dbReference type="Proteomes" id="UP000304900">
    <property type="component" value="Unassembled WGS sequence"/>
</dbReference>
<feature type="transmembrane region" description="Helical" evidence="6">
    <location>
        <begin position="676"/>
        <end position="701"/>
    </location>
</feature>
<feature type="transmembrane region" description="Helical" evidence="6">
    <location>
        <begin position="418"/>
        <end position="443"/>
    </location>
</feature>
<evidence type="ECO:0000256" key="6">
    <source>
        <dbReference type="SAM" id="Phobius"/>
    </source>
</evidence>
<accession>A0A4U6CX16</accession>
<feature type="transmembrane region" description="Helical" evidence="6">
    <location>
        <begin position="369"/>
        <end position="397"/>
    </location>
</feature>
<evidence type="ECO:0000313" key="9">
    <source>
        <dbReference type="EMBL" id="TKT88201.1"/>
    </source>
</evidence>
<evidence type="ECO:0000313" key="10">
    <source>
        <dbReference type="Proteomes" id="UP000304900"/>
    </source>
</evidence>
<evidence type="ECO:0000259" key="7">
    <source>
        <dbReference type="Pfam" id="PF02687"/>
    </source>
</evidence>
<feature type="transmembrane region" description="Helical" evidence="6">
    <location>
        <begin position="21"/>
        <end position="41"/>
    </location>
</feature>
<evidence type="ECO:0000259" key="8">
    <source>
        <dbReference type="Pfam" id="PF12704"/>
    </source>
</evidence>
<feature type="domain" description="MacB-like periplasmic core" evidence="8">
    <location>
        <begin position="513"/>
        <end position="605"/>
    </location>
</feature>
<dbReference type="OrthoDB" id="5933722at2"/>
<feature type="domain" description="ABC3 transporter permease C-terminal" evidence="7">
    <location>
        <begin position="679"/>
        <end position="792"/>
    </location>
</feature>
<evidence type="ECO:0000256" key="4">
    <source>
        <dbReference type="ARBA" id="ARBA00022989"/>
    </source>
</evidence>
<reference evidence="9 10" key="1">
    <citation type="submission" date="2019-05" db="EMBL/GenBank/DDBJ databases">
        <title>Dyadobacter AR-3-8 sp. nov., isolated from arctic soil.</title>
        <authorList>
            <person name="Chaudhary D.K."/>
        </authorList>
    </citation>
    <scope>NUCLEOTIDE SEQUENCE [LARGE SCALE GENOMIC DNA]</scope>
    <source>
        <strain evidence="9 10">AR-3-8</strain>
    </source>
</reference>
<comment type="subcellular location">
    <subcellularLocation>
        <location evidence="1">Cell membrane</location>
        <topology evidence="1">Multi-pass membrane protein</topology>
    </subcellularLocation>
</comment>